<dbReference type="SUPFAM" id="SSF53474">
    <property type="entry name" value="alpha/beta-Hydrolases"/>
    <property type="match status" value="1"/>
</dbReference>
<keyword evidence="2" id="KW-1185">Reference proteome</keyword>
<reference evidence="1 2" key="1">
    <citation type="submission" date="2020-02" db="EMBL/GenBank/DDBJ databases">
        <title>Draft genome sequence of two Spirosoma agri KCTC 52727 and Spirosoma terrae KCTC 52035.</title>
        <authorList>
            <person name="Rojas J."/>
            <person name="Ambika Manirajan B."/>
            <person name="Ratering S."/>
            <person name="Suarez C."/>
            <person name="Schnell S."/>
        </authorList>
    </citation>
    <scope>NUCLEOTIDE SEQUENCE [LARGE SCALE GENOMIC DNA]</scope>
    <source>
        <strain evidence="1 2">KCTC 52727</strain>
    </source>
</reference>
<sequence>MHRLVRWLFLASLSLISAIGFCARVDTLDIPSASMNRTLRAAVVLPERYPKNKKSASRKDAHPFPVLYLLHGGTGNFRDWLTKTPDKSLLQRLADQYNLIIVTPDGDPTSYYFDSPLVKTSQFETFIAKELIDKIDNTYHTVRDRKGRIIAGLSMGGHGAMFIASRHPDLYAAAGSMSGVMNINTATWKVAPDFAKSRAENFAKLLGPPKDGDAPYPGYTMVTLADQLKANNLPLIFDIGVDDFLIETNRDLHRRLVENKTPHEYTERPGAHTWEYWENALPYQVLFFSKILKTNQVAIP</sequence>
<proteinExistence type="predicted"/>
<dbReference type="InterPro" id="IPR050583">
    <property type="entry name" value="Mycobacterial_A85_antigen"/>
</dbReference>
<dbReference type="AlphaFoldDB" id="A0A6M0IIM6"/>
<evidence type="ECO:0000313" key="1">
    <source>
        <dbReference type="EMBL" id="NEU68099.1"/>
    </source>
</evidence>
<gene>
    <name evidence="1" type="ORF">GK091_14500</name>
</gene>
<evidence type="ECO:0000313" key="2">
    <source>
        <dbReference type="Proteomes" id="UP000477386"/>
    </source>
</evidence>
<name>A0A6M0IIM6_9BACT</name>
<dbReference type="InterPro" id="IPR029058">
    <property type="entry name" value="AB_hydrolase_fold"/>
</dbReference>
<comment type="caution">
    <text evidence="1">The sequence shown here is derived from an EMBL/GenBank/DDBJ whole genome shotgun (WGS) entry which is preliminary data.</text>
</comment>
<protein>
    <submittedName>
        <fullName evidence="1">Esterase family protein</fullName>
    </submittedName>
</protein>
<accession>A0A6M0IIM6</accession>
<organism evidence="1 2">
    <name type="scientific">Spirosoma agri</name>
    <dbReference type="NCBI Taxonomy" id="1987381"/>
    <lineage>
        <taxon>Bacteria</taxon>
        <taxon>Pseudomonadati</taxon>
        <taxon>Bacteroidota</taxon>
        <taxon>Cytophagia</taxon>
        <taxon>Cytophagales</taxon>
        <taxon>Cytophagaceae</taxon>
        <taxon>Spirosoma</taxon>
    </lineage>
</organism>
<dbReference type="PANTHER" id="PTHR48098:SF1">
    <property type="entry name" value="DIACYLGLYCEROL ACYLTRANSFERASE_MYCOLYLTRANSFERASE AG85A"/>
    <property type="match status" value="1"/>
</dbReference>
<dbReference type="InterPro" id="IPR000801">
    <property type="entry name" value="Esterase-like"/>
</dbReference>
<dbReference type="Pfam" id="PF00756">
    <property type="entry name" value="Esterase"/>
    <property type="match status" value="1"/>
</dbReference>
<dbReference type="Proteomes" id="UP000477386">
    <property type="component" value="Unassembled WGS sequence"/>
</dbReference>
<dbReference type="PANTHER" id="PTHR48098">
    <property type="entry name" value="ENTEROCHELIN ESTERASE-RELATED"/>
    <property type="match status" value="1"/>
</dbReference>
<dbReference type="Gene3D" id="3.40.50.1820">
    <property type="entry name" value="alpha/beta hydrolase"/>
    <property type="match status" value="1"/>
</dbReference>
<dbReference type="RefSeq" id="WP_164039464.1">
    <property type="nucleotide sequence ID" value="NZ_JAAGNZ010000001.1"/>
</dbReference>
<dbReference type="GO" id="GO:0016747">
    <property type="term" value="F:acyltransferase activity, transferring groups other than amino-acyl groups"/>
    <property type="evidence" value="ECO:0007669"/>
    <property type="project" value="TreeGrafter"/>
</dbReference>
<dbReference type="EMBL" id="JAAGNZ010000001">
    <property type="protein sequence ID" value="NEU68099.1"/>
    <property type="molecule type" value="Genomic_DNA"/>
</dbReference>